<organism evidence="1 2">
    <name type="scientific">Zalaria obscura</name>
    <dbReference type="NCBI Taxonomy" id="2024903"/>
    <lineage>
        <taxon>Eukaryota</taxon>
        <taxon>Fungi</taxon>
        <taxon>Dikarya</taxon>
        <taxon>Ascomycota</taxon>
        <taxon>Pezizomycotina</taxon>
        <taxon>Dothideomycetes</taxon>
        <taxon>Dothideomycetidae</taxon>
        <taxon>Dothideales</taxon>
        <taxon>Zalariaceae</taxon>
        <taxon>Zalaria</taxon>
    </lineage>
</organism>
<protein>
    <submittedName>
        <fullName evidence="1">Uncharacterized protein</fullName>
    </submittedName>
</protein>
<sequence>MTAESSFLHHHRSARRFGRLSQADQPTLRTTAACSPRQNHSTSQGSHSIHTDGHSFVQMDEERAETRLTDIQDISARSPVIYPDSRPRQSLDSRQAVMPSRTSSSFTRPQPTAEEDFEDVGLDDPKPKKRGFLSRVMDSDGAATGPDGRPGSHHGFHFTGRKRGQSGQGAELGNMKRPDSRQGKEVKAGEE</sequence>
<comment type="caution">
    <text evidence="1">The sequence shown here is derived from an EMBL/GenBank/DDBJ whole genome shotgun (WGS) entry which is preliminary data.</text>
</comment>
<dbReference type="Proteomes" id="UP001320706">
    <property type="component" value="Unassembled WGS sequence"/>
</dbReference>
<reference evidence="1" key="1">
    <citation type="submission" date="2024-02" db="EMBL/GenBank/DDBJ databases">
        <title>Metagenome Assembled Genome of Zalaria obscura JY119.</title>
        <authorList>
            <person name="Vighnesh L."/>
            <person name="Jagadeeshwari U."/>
            <person name="Venkata Ramana C."/>
            <person name="Sasikala C."/>
        </authorList>
    </citation>
    <scope>NUCLEOTIDE SEQUENCE</scope>
    <source>
        <strain evidence="1">JY119</strain>
    </source>
</reference>
<name>A0ACC3S627_9PEZI</name>
<keyword evidence="2" id="KW-1185">Reference proteome</keyword>
<evidence type="ECO:0000313" key="1">
    <source>
        <dbReference type="EMBL" id="KAK8196668.1"/>
    </source>
</evidence>
<proteinExistence type="predicted"/>
<gene>
    <name evidence="1" type="ORF">M8818_006835</name>
</gene>
<accession>A0ACC3S627</accession>
<dbReference type="EMBL" id="JAMKPW020000041">
    <property type="protein sequence ID" value="KAK8196668.1"/>
    <property type="molecule type" value="Genomic_DNA"/>
</dbReference>
<evidence type="ECO:0000313" key="2">
    <source>
        <dbReference type="Proteomes" id="UP001320706"/>
    </source>
</evidence>